<sequence>MKFSLINTIKALAFVAATAFAIPTANLPFTCPEDCTEYYDGCNSCTCGRPVSVCTQKICVELAEPKCVQKNEGQDKVIAEQDNLILPEDAAVDIIEDLEEDEIPYAMADAEESIVYTVEDTIEDLEEDEMLYAMPDVEESTVYTT</sequence>
<dbReference type="Proteomes" id="UP000054560">
    <property type="component" value="Unassembled WGS sequence"/>
</dbReference>
<proteinExistence type="predicted"/>
<evidence type="ECO:0000313" key="3">
    <source>
        <dbReference type="Proteomes" id="UP000054560"/>
    </source>
</evidence>
<feature type="chain" id="PRO_5005539119" description="Pacifastin domain-containing protein" evidence="1">
    <location>
        <begin position="22"/>
        <end position="145"/>
    </location>
</feature>
<organism evidence="2 3">
    <name type="scientific">Sphaeroforma arctica JP610</name>
    <dbReference type="NCBI Taxonomy" id="667725"/>
    <lineage>
        <taxon>Eukaryota</taxon>
        <taxon>Ichthyosporea</taxon>
        <taxon>Ichthyophonida</taxon>
        <taxon>Sphaeroforma</taxon>
    </lineage>
</organism>
<dbReference type="EMBL" id="KQ241920">
    <property type="protein sequence ID" value="KNC82504.1"/>
    <property type="molecule type" value="Genomic_DNA"/>
</dbReference>
<evidence type="ECO:0008006" key="4">
    <source>
        <dbReference type="Google" id="ProtNLM"/>
    </source>
</evidence>
<accession>A0A0L0G0Z0</accession>
<protein>
    <recommendedName>
        <fullName evidence="4">Pacifastin domain-containing protein</fullName>
    </recommendedName>
</protein>
<dbReference type="RefSeq" id="XP_014156406.1">
    <property type="nucleotide sequence ID" value="XM_014300931.1"/>
</dbReference>
<dbReference type="GeneID" id="25905708"/>
<evidence type="ECO:0000313" key="2">
    <source>
        <dbReference type="EMBL" id="KNC82504.1"/>
    </source>
</evidence>
<name>A0A0L0G0Z0_9EUKA</name>
<gene>
    <name evidence="2" type="ORF">SARC_05204</name>
</gene>
<keyword evidence="1" id="KW-0732">Signal</keyword>
<reference evidence="2 3" key="1">
    <citation type="submission" date="2011-02" db="EMBL/GenBank/DDBJ databases">
        <title>The Genome Sequence of Sphaeroforma arctica JP610.</title>
        <authorList>
            <consortium name="The Broad Institute Genome Sequencing Platform"/>
            <person name="Russ C."/>
            <person name="Cuomo C."/>
            <person name="Young S.K."/>
            <person name="Zeng Q."/>
            <person name="Gargeya S."/>
            <person name="Alvarado L."/>
            <person name="Berlin A."/>
            <person name="Chapman S.B."/>
            <person name="Chen Z."/>
            <person name="Freedman E."/>
            <person name="Gellesch M."/>
            <person name="Goldberg J."/>
            <person name="Griggs A."/>
            <person name="Gujja S."/>
            <person name="Heilman E."/>
            <person name="Heiman D."/>
            <person name="Howarth C."/>
            <person name="Mehta T."/>
            <person name="Neiman D."/>
            <person name="Pearson M."/>
            <person name="Roberts A."/>
            <person name="Saif S."/>
            <person name="Shea T."/>
            <person name="Shenoy N."/>
            <person name="Sisk P."/>
            <person name="Stolte C."/>
            <person name="Sykes S."/>
            <person name="White J."/>
            <person name="Yandava C."/>
            <person name="Burger G."/>
            <person name="Gray M.W."/>
            <person name="Holland P.W.H."/>
            <person name="King N."/>
            <person name="Lang F.B.F."/>
            <person name="Roger A.J."/>
            <person name="Ruiz-Trillo I."/>
            <person name="Haas B."/>
            <person name="Nusbaum C."/>
            <person name="Birren B."/>
        </authorList>
    </citation>
    <scope>NUCLEOTIDE SEQUENCE [LARGE SCALE GENOMIC DNA]</scope>
    <source>
        <strain evidence="2 3">JP610</strain>
    </source>
</reference>
<feature type="signal peptide" evidence="1">
    <location>
        <begin position="1"/>
        <end position="21"/>
    </location>
</feature>
<evidence type="ECO:0000256" key="1">
    <source>
        <dbReference type="SAM" id="SignalP"/>
    </source>
</evidence>
<dbReference type="AlphaFoldDB" id="A0A0L0G0Z0"/>
<keyword evidence="3" id="KW-1185">Reference proteome</keyword>